<sequence length="76" mass="8655">MSLPIIKRMSIIPSNNRSDSCFFPDLLMGLAGFGWEPIIAEKFGQDTKEGERRHAHYIQTKIRKPFNELKGMGMDG</sequence>
<dbReference type="EMBL" id="UYYB01097388">
    <property type="protein sequence ID" value="VDM76633.1"/>
    <property type="molecule type" value="Genomic_DNA"/>
</dbReference>
<dbReference type="AlphaFoldDB" id="A0A3P7J7S1"/>
<reference evidence="1 2" key="1">
    <citation type="submission" date="2018-11" db="EMBL/GenBank/DDBJ databases">
        <authorList>
            <consortium name="Pathogen Informatics"/>
        </authorList>
    </citation>
    <scope>NUCLEOTIDE SEQUENCE [LARGE SCALE GENOMIC DNA]</scope>
</reference>
<accession>A0A3P7J7S1</accession>
<proteinExistence type="predicted"/>
<gene>
    <name evidence="1" type="ORF">SVUK_LOCUS11631</name>
</gene>
<keyword evidence="2" id="KW-1185">Reference proteome</keyword>
<protein>
    <submittedName>
        <fullName evidence="1">Uncharacterized protein</fullName>
    </submittedName>
</protein>
<name>A0A3P7J7S1_STRVU</name>
<evidence type="ECO:0000313" key="1">
    <source>
        <dbReference type="EMBL" id="VDM76633.1"/>
    </source>
</evidence>
<evidence type="ECO:0000313" key="2">
    <source>
        <dbReference type="Proteomes" id="UP000270094"/>
    </source>
</evidence>
<organism evidence="1 2">
    <name type="scientific">Strongylus vulgaris</name>
    <name type="common">Blood worm</name>
    <dbReference type="NCBI Taxonomy" id="40348"/>
    <lineage>
        <taxon>Eukaryota</taxon>
        <taxon>Metazoa</taxon>
        <taxon>Ecdysozoa</taxon>
        <taxon>Nematoda</taxon>
        <taxon>Chromadorea</taxon>
        <taxon>Rhabditida</taxon>
        <taxon>Rhabditina</taxon>
        <taxon>Rhabditomorpha</taxon>
        <taxon>Strongyloidea</taxon>
        <taxon>Strongylidae</taxon>
        <taxon>Strongylus</taxon>
    </lineage>
</organism>
<dbReference type="Proteomes" id="UP000270094">
    <property type="component" value="Unassembled WGS sequence"/>
</dbReference>